<accession>A0A016V3Z2</accession>
<evidence type="ECO:0000256" key="1">
    <source>
        <dbReference type="SAM" id="MobiDB-lite"/>
    </source>
</evidence>
<gene>
    <name evidence="2" type="primary">Acey_s0019.g3826</name>
    <name evidence="2" type="ORF">Y032_0019g3826</name>
</gene>
<feature type="region of interest" description="Disordered" evidence="1">
    <location>
        <begin position="62"/>
        <end position="82"/>
    </location>
</feature>
<keyword evidence="3" id="KW-1185">Reference proteome</keyword>
<reference evidence="3" key="1">
    <citation type="journal article" date="2015" name="Nat. Genet.">
        <title>The genome and transcriptome of the zoonotic hookworm Ancylostoma ceylanicum identify infection-specific gene families.</title>
        <authorList>
            <person name="Schwarz E.M."/>
            <person name="Hu Y."/>
            <person name="Antoshechkin I."/>
            <person name="Miller M.M."/>
            <person name="Sternberg P.W."/>
            <person name="Aroian R.V."/>
        </authorList>
    </citation>
    <scope>NUCLEOTIDE SEQUENCE</scope>
    <source>
        <strain evidence="3">HY135</strain>
    </source>
</reference>
<name>A0A016V3Z2_9BILA</name>
<dbReference type="OrthoDB" id="5870577at2759"/>
<dbReference type="Proteomes" id="UP000024635">
    <property type="component" value="Unassembled WGS sequence"/>
</dbReference>
<dbReference type="AlphaFoldDB" id="A0A016V3Z2"/>
<feature type="compositionally biased region" description="Basic and acidic residues" evidence="1">
    <location>
        <begin position="63"/>
        <end position="82"/>
    </location>
</feature>
<proteinExistence type="predicted"/>
<evidence type="ECO:0000313" key="3">
    <source>
        <dbReference type="Proteomes" id="UP000024635"/>
    </source>
</evidence>
<dbReference type="EMBL" id="JARK01001355">
    <property type="protein sequence ID" value="EYC21443.1"/>
    <property type="molecule type" value="Genomic_DNA"/>
</dbReference>
<comment type="caution">
    <text evidence="2">The sequence shown here is derived from an EMBL/GenBank/DDBJ whole genome shotgun (WGS) entry which is preliminary data.</text>
</comment>
<dbReference type="STRING" id="53326.A0A016V3Z2"/>
<organism evidence="2 3">
    <name type="scientific">Ancylostoma ceylanicum</name>
    <dbReference type="NCBI Taxonomy" id="53326"/>
    <lineage>
        <taxon>Eukaryota</taxon>
        <taxon>Metazoa</taxon>
        <taxon>Ecdysozoa</taxon>
        <taxon>Nematoda</taxon>
        <taxon>Chromadorea</taxon>
        <taxon>Rhabditida</taxon>
        <taxon>Rhabditina</taxon>
        <taxon>Rhabditomorpha</taxon>
        <taxon>Strongyloidea</taxon>
        <taxon>Ancylostomatidae</taxon>
        <taxon>Ancylostomatinae</taxon>
        <taxon>Ancylostoma</taxon>
    </lineage>
</organism>
<sequence>MCVSSIVHTLPGIPRLSKTYPFQKDLLGAYELSTMSTIPVEVAEEALEKKVEAMKIVDGNNMEVKKETTDGKNERRERKVSEARNAVCNRTVVYVVLVRIYPALMPSLSSISIKTA</sequence>
<evidence type="ECO:0000313" key="2">
    <source>
        <dbReference type="EMBL" id="EYC21443.1"/>
    </source>
</evidence>
<protein>
    <submittedName>
        <fullName evidence="2">Uncharacterized protein</fullName>
    </submittedName>
</protein>